<dbReference type="STRING" id="32473.ENSXCOP00000001987"/>
<protein>
    <submittedName>
        <fullName evidence="2">Plac8 onzin related protein 1</fullName>
    </submittedName>
</protein>
<proteinExistence type="inferred from homology"/>
<dbReference type="NCBIfam" id="TIGR01571">
    <property type="entry name" value="A_thal_Cys_rich"/>
    <property type="match status" value="1"/>
</dbReference>
<dbReference type="InterPro" id="IPR006461">
    <property type="entry name" value="PLAC_motif_containing"/>
</dbReference>
<evidence type="ECO:0000313" key="2">
    <source>
        <dbReference type="Ensembl" id="ENSXCOP00000001987.1"/>
    </source>
</evidence>
<dbReference type="Pfam" id="PF04749">
    <property type="entry name" value="PLAC8"/>
    <property type="match status" value="1"/>
</dbReference>
<reference evidence="2" key="1">
    <citation type="submission" date="2025-08" db="UniProtKB">
        <authorList>
            <consortium name="Ensembl"/>
        </authorList>
    </citation>
    <scope>IDENTIFICATION</scope>
</reference>
<sequence length="128" mass="14031">MLTLILPDMAYHPPSSSPGTWSTGLFDCCKDTSGCLFGLCCFPCMQCQTAKEYGWCCLMPLLDICGVVSCILRSNIRDRHNIPGSGCDDCLKIACCYACVWCQMNRELKIRGSNQSGDNVVTAQVGRD</sequence>
<reference evidence="2" key="2">
    <citation type="submission" date="2025-09" db="UniProtKB">
        <authorList>
            <consortium name="Ensembl"/>
        </authorList>
    </citation>
    <scope>IDENTIFICATION</scope>
</reference>
<evidence type="ECO:0000256" key="1">
    <source>
        <dbReference type="ARBA" id="ARBA00009024"/>
    </source>
</evidence>
<accession>A0A3B5KU11</accession>
<name>A0A3B5KU11_9TELE</name>
<dbReference type="Ensembl" id="ENSXCOT00000002017.1">
    <property type="protein sequence ID" value="ENSXCOP00000001987.1"/>
    <property type="gene ID" value="ENSXCOG00000001592.1"/>
</dbReference>
<keyword evidence="3" id="KW-1185">Reference proteome</keyword>
<dbReference type="GeneTree" id="ENSGT00940000163927"/>
<dbReference type="AlphaFoldDB" id="A0A3B5KU11"/>
<evidence type="ECO:0000313" key="3">
    <source>
        <dbReference type="Proteomes" id="UP000261380"/>
    </source>
</evidence>
<dbReference type="PANTHER" id="PTHR15907">
    <property type="entry name" value="DUF614 FAMILY PROTEIN-RELATED"/>
    <property type="match status" value="1"/>
</dbReference>
<organism evidence="2 3">
    <name type="scientific">Xiphophorus couchianus</name>
    <name type="common">Monterrey platyfish</name>
    <dbReference type="NCBI Taxonomy" id="32473"/>
    <lineage>
        <taxon>Eukaryota</taxon>
        <taxon>Metazoa</taxon>
        <taxon>Chordata</taxon>
        <taxon>Craniata</taxon>
        <taxon>Vertebrata</taxon>
        <taxon>Euteleostomi</taxon>
        <taxon>Actinopterygii</taxon>
        <taxon>Neopterygii</taxon>
        <taxon>Teleostei</taxon>
        <taxon>Neoteleostei</taxon>
        <taxon>Acanthomorphata</taxon>
        <taxon>Ovalentaria</taxon>
        <taxon>Atherinomorphae</taxon>
        <taxon>Cyprinodontiformes</taxon>
        <taxon>Poeciliidae</taxon>
        <taxon>Poeciliinae</taxon>
        <taxon>Xiphophorus</taxon>
    </lineage>
</organism>
<comment type="similarity">
    <text evidence="1">Belongs to the cornifelin family.</text>
</comment>
<dbReference type="Proteomes" id="UP000261380">
    <property type="component" value="Unplaced"/>
</dbReference>